<dbReference type="AlphaFoldDB" id="A0A9P4JZA6"/>
<gene>
    <name evidence="1" type="ORF">CC78DRAFT_586275</name>
</gene>
<accession>A0A9P4JZA6</accession>
<comment type="caution">
    <text evidence="1">The sequence shown here is derived from an EMBL/GenBank/DDBJ whole genome shotgun (WGS) entry which is preliminary data.</text>
</comment>
<proteinExistence type="predicted"/>
<evidence type="ECO:0000313" key="2">
    <source>
        <dbReference type="Proteomes" id="UP000800093"/>
    </source>
</evidence>
<keyword evidence="2" id="KW-1185">Reference proteome</keyword>
<name>A0A9P4JZA6_9PLEO</name>
<dbReference type="Proteomes" id="UP000800093">
    <property type="component" value="Unassembled WGS sequence"/>
</dbReference>
<organism evidence="1 2">
    <name type="scientific">Lojkania enalia</name>
    <dbReference type="NCBI Taxonomy" id="147567"/>
    <lineage>
        <taxon>Eukaryota</taxon>
        <taxon>Fungi</taxon>
        <taxon>Dikarya</taxon>
        <taxon>Ascomycota</taxon>
        <taxon>Pezizomycotina</taxon>
        <taxon>Dothideomycetes</taxon>
        <taxon>Pleosporomycetidae</taxon>
        <taxon>Pleosporales</taxon>
        <taxon>Pleosporales incertae sedis</taxon>
        <taxon>Lojkania</taxon>
    </lineage>
</organism>
<sequence>MSIAQGLCLQSCIAKKLRRDKNCLRKSIAHKNLREKLQPLVMKAEERQSMGEEELDPAMDEACTWLKIERNTGMALFKERVAMGAERLAALTLDENGEE</sequence>
<protein>
    <submittedName>
        <fullName evidence="1">Uncharacterized protein</fullName>
    </submittedName>
</protein>
<dbReference type="EMBL" id="ML986719">
    <property type="protein sequence ID" value="KAF2259116.1"/>
    <property type="molecule type" value="Genomic_DNA"/>
</dbReference>
<reference evidence="2" key="1">
    <citation type="journal article" date="2020" name="Stud. Mycol.">
        <title>101 Dothideomycetes genomes: A test case for predicting lifestyles and emergence of pathogens.</title>
        <authorList>
            <person name="Haridas S."/>
            <person name="Albert R."/>
            <person name="Binder M."/>
            <person name="Bloem J."/>
            <person name="LaButti K."/>
            <person name="Salamov A."/>
            <person name="Andreopoulos B."/>
            <person name="Baker S."/>
            <person name="Barry K."/>
            <person name="Bills G."/>
            <person name="Bluhm B."/>
            <person name="Cannon C."/>
            <person name="Castanera R."/>
            <person name="Culley D."/>
            <person name="Daum C."/>
            <person name="Ezra D."/>
            <person name="Gonzalez J."/>
            <person name="Henrissat B."/>
            <person name="Kuo A."/>
            <person name="Liang C."/>
            <person name="Lipzen A."/>
            <person name="Lutzoni F."/>
            <person name="Magnuson J."/>
            <person name="Mondo S."/>
            <person name="Nolan M."/>
            <person name="Ohm R."/>
            <person name="Pangilinan J."/>
            <person name="Park H.-J."/>
            <person name="Ramirez L."/>
            <person name="Alfaro M."/>
            <person name="Sun H."/>
            <person name="Tritt A."/>
            <person name="Yoshinaga Y."/>
            <person name="Zwiers L.-H."/>
            <person name="Turgeon B."/>
            <person name="Goodwin S."/>
            <person name="Spatafora J."/>
            <person name="Crous P."/>
            <person name="Grigoriev I."/>
        </authorList>
    </citation>
    <scope>NUCLEOTIDE SEQUENCE [LARGE SCALE GENOMIC DNA]</scope>
    <source>
        <strain evidence="2">CBS 304.66</strain>
    </source>
</reference>
<evidence type="ECO:0000313" key="1">
    <source>
        <dbReference type="EMBL" id="KAF2259116.1"/>
    </source>
</evidence>